<feature type="domain" description="Acyltransferase 3" evidence="8">
    <location>
        <begin position="7"/>
        <end position="335"/>
    </location>
</feature>
<dbReference type="EMBL" id="JAAGYI010000018">
    <property type="protein sequence ID" value="NEM86351.1"/>
    <property type="molecule type" value="Genomic_DNA"/>
</dbReference>
<evidence type="ECO:0000313" key="10">
    <source>
        <dbReference type="Proteomes" id="UP000469708"/>
    </source>
</evidence>
<feature type="transmembrane region" description="Helical" evidence="7">
    <location>
        <begin position="37"/>
        <end position="62"/>
    </location>
</feature>
<keyword evidence="5 7" id="KW-1133">Transmembrane helix</keyword>
<feature type="transmembrane region" description="Helical" evidence="7">
    <location>
        <begin position="74"/>
        <end position="94"/>
    </location>
</feature>
<evidence type="ECO:0000256" key="6">
    <source>
        <dbReference type="ARBA" id="ARBA00023136"/>
    </source>
</evidence>
<feature type="transmembrane region" description="Helical" evidence="7">
    <location>
        <begin position="289"/>
        <end position="307"/>
    </location>
</feature>
<feature type="transmembrane region" description="Helical" evidence="7">
    <location>
        <begin position="12"/>
        <end position="31"/>
    </location>
</feature>
<name>A0A8T6PS23_ECOLX</name>
<dbReference type="InterPro" id="IPR002656">
    <property type="entry name" value="Acyl_transf_3_dom"/>
</dbReference>
<feature type="transmembrane region" description="Helical" evidence="7">
    <location>
        <begin position="225"/>
        <end position="245"/>
    </location>
</feature>
<evidence type="ECO:0000256" key="7">
    <source>
        <dbReference type="SAM" id="Phobius"/>
    </source>
</evidence>
<dbReference type="Proteomes" id="UP000469708">
    <property type="component" value="Unassembled WGS sequence"/>
</dbReference>
<evidence type="ECO:0000256" key="1">
    <source>
        <dbReference type="ARBA" id="ARBA00004651"/>
    </source>
</evidence>
<dbReference type="PANTHER" id="PTHR40074:SF2">
    <property type="entry name" value="O-ACETYLTRANSFERASE WECH"/>
    <property type="match status" value="1"/>
</dbReference>
<organism evidence="9 10">
    <name type="scientific">Escherichia coli</name>
    <dbReference type="NCBI Taxonomy" id="562"/>
    <lineage>
        <taxon>Bacteria</taxon>
        <taxon>Pseudomonadati</taxon>
        <taxon>Pseudomonadota</taxon>
        <taxon>Gammaproteobacteria</taxon>
        <taxon>Enterobacterales</taxon>
        <taxon>Enterobacteriaceae</taxon>
        <taxon>Escherichia</taxon>
    </lineage>
</organism>
<feature type="transmembrane region" description="Helical" evidence="7">
    <location>
        <begin position="170"/>
        <end position="187"/>
    </location>
</feature>
<dbReference type="Pfam" id="PF01757">
    <property type="entry name" value="Acyl_transf_3"/>
    <property type="match status" value="1"/>
</dbReference>
<reference evidence="9 10" key="1">
    <citation type="submission" date="2020-02" db="EMBL/GenBank/DDBJ databases">
        <authorList>
            <person name="Subbiah M."/>
            <person name="Call D."/>
        </authorList>
    </citation>
    <scope>NUCLEOTIDE SEQUENCE [LARGE SCALE GENOMIC DNA]</scope>
    <source>
        <strain evidence="9 10">8375wC2</strain>
    </source>
</reference>
<evidence type="ECO:0000259" key="8">
    <source>
        <dbReference type="Pfam" id="PF01757"/>
    </source>
</evidence>
<evidence type="ECO:0000313" key="9">
    <source>
        <dbReference type="EMBL" id="NEM86351.1"/>
    </source>
</evidence>
<dbReference type="GO" id="GO:0009246">
    <property type="term" value="P:enterobacterial common antigen biosynthetic process"/>
    <property type="evidence" value="ECO:0007669"/>
    <property type="project" value="TreeGrafter"/>
</dbReference>
<gene>
    <name evidence="9" type="ORF">G3V95_12685</name>
</gene>
<dbReference type="PANTHER" id="PTHR40074">
    <property type="entry name" value="O-ACETYLTRANSFERASE WECH"/>
    <property type="match status" value="1"/>
</dbReference>
<comment type="subcellular location">
    <subcellularLocation>
        <location evidence="1">Cell membrane</location>
        <topology evidence="1">Multi-pass membrane protein</topology>
    </subcellularLocation>
</comment>
<dbReference type="GO" id="GO:0016413">
    <property type="term" value="F:O-acetyltransferase activity"/>
    <property type="evidence" value="ECO:0007669"/>
    <property type="project" value="TreeGrafter"/>
</dbReference>
<accession>A0A8T6PS23</accession>
<feature type="transmembrane region" description="Helical" evidence="7">
    <location>
        <begin position="257"/>
        <end position="277"/>
    </location>
</feature>
<evidence type="ECO:0000256" key="3">
    <source>
        <dbReference type="ARBA" id="ARBA00022475"/>
    </source>
</evidence>
<evidence type="ECO:0000256" key="2">
    <source>
        <dbReference type="ARBA" id="ARBA00007400"/>
    </source>
</evidence>
<dbReference type="AlphaFoldDB" id="A0A8T6PS23"/>
<proteinExistence type="inferred from homology"/>
<protein>
    <submittedName>
        <fullName evidence="9">Acyltransferase family protein</fullName>
    </submittedName>
</protein>
<comment type="similarity">
    <text evidence="2">Belongs to the acyltransferase 3 family.</text>
</comment>
<sequence length="353" mass="41098">MLKQRNLGIEALRIFSFIMVVTIHTAPEYSIGGNNNITALILQSLSRGGFICFFIISGYFALNDNIKDIKKYYYNKMITIVFPFIIYAYIHYFMVHNNFGTSLELWKNFISFDELKSFVNAIMIGPSFNGPKFMSLHFWFVYWIVGAFIVSPFIAYIVNLIPSEKRMSAIFVLISLNMFHLYITRYIPKANIIFLPYIVNGWFLYFLIGGLLNGIKVKNPIKTSMLMFISGYILTMIITVLNYNVLGIKKMPYGEDINMILMATGLFIMFYNSNIKWPASLTLVISRHSYSMYLCHVFILYFISGLLKPVTDIYFINIIFKILTVSMLSFIFAYLVDTFIVFKATRFFKQLYK</sequence>
<keyword evidence="4 7" id="KW-0812">Transmembrane</keyword>
<keyword evidence="9" id="KW-0808">Transferase</keyword>
<feature type="transmembrane region" description="Helical" evidence="7">
    <location>
        <begin position="193"/>
        <end position="213"/>
    </location>
</feature>
<dbReference type="GO" id="GO:0005886">
    <property type="term" value="C:plasma membrane"/>
    <property type="evidence" value="ECO:0007669"/>
    <property type="project" value="UniProtKB-SubCell"/>
</dbReference>
<comment type="caution">
    <text evidence="9">The sequence shown here is derived from an EMBL/GenBank/DDBJ whole genome shotgun (WGS) entry which is preliminary data.</text>
</comment>
<evidence type="ECO:0000256" key="4">
    <source>
        <dbReference type="ARBA" id="ARBA00022692"/>
    </source>
</evidence>
<feature type="transmembrane region" description="Helical" evidence="7">
    <location>
        <begin position="136"/>
        <end position="158"/>
    </location>
</feature>
<evidence type="ECO:0000256" key="5">
    <source>
        <dbReference type="ARBA" id="ARBA00022989"/>
    </source>
</evidence>
<keyword evidence="9" id="KW-0012">Acyltransferase</keyword>
<keyword evidence="3" id="KW-1003">Cell membrane</keyword>
<dbReference type="RefSeq" id="WP_158179761.1">
    <property type="nucleotide sequence ID" value="NZ_WSGX01000020.1"/>
</dbReference>
<feature type="transmembrane region" description="Helical" evidence="7">
    <location>
        <begin position="313"/>
        <end position="336"/>
    </location>
</feature>
<keyword evidence="6 7" id="KW-0472">Membrane</keyword>